<gene>
    <name evidence="3" type="ORF">FUA24_22275</name>
</gene>
<dbReference type="GO" id="GO:0008643">
    <property type="term" value="P:carbohydrate transport"/>
    <property type="evidence" value="ECO:0007669"/>
    <property type="project" value="InterPro"/>
</dbReference>
<keyword evidence="4" id="KW-1185">Reference proteome</keyword>
<dbReference type="PANTHER" id="PTHR37944">
    <property type="entry name" value="PORIN B"/>
    <property type="match status" value="1"/>
</dbReference>
<comment type="similarity">
    <text evidence="1 2">Belongs to the OprB family.</text>
</comment>
<dbReference type="OrthoDB" id="545475at2"/>
<dbReference type="AlphaFoldDB" id="A0A5D0HIY1"/>
<accession>A0A5D0HIY1</accession>
<proteinExistence type="inferred from homology"/>
<evidence type="ECO:0000256" key="2">
    <source>
        <dbReference type="RuleBase" id="RU363072"/>
    </source>
</evidence>
<dbReference type="Proteomes" id="UP000323930">
    <property type="component" value="Unassembled WGS sequence"/>
</dbReference>
<sequence>MKTLILLSFIFASFSLIGQENEEDKVKLSLAEGVDPFLHYASIAASNISGGLEQETSYSGQLYTGIKLNFEKLLGWKGTRGKISMINRHGKGLSNEVGSVFEPLNLVGGQSTFLYDLNLEHDFGDKFSWKLGRTTTVDDFSVSKWYFYSLNNTINGVIRALLLDGRTTTFPFATWGTRFKFKPNAKHQFQLGVYQLSETVFDETLHGLDFAFRDSDDVSVFFQYDWFGKIADCKTRVYAGANQVFGSFSNLDPNKLSEYFLRLYGHIDVDFTEDLNTFLTLAYSPHGAVAKLPFQSSFGLNWKGLVNTRPEDRILFFATVGTFSEEWTALQDFDELSPEVVLEMGYRFQITDYFVLQPAVQYDICPGGSGTVDNALIPGIWIEASF</sequence>
<evidence type="ECO:0000313" key="3">
    <source>
        <dbReference type="EMBL" id="TYA70017.1"/>
    </source>
</evidence>
<reference evidence="3 4" key="1">
    <citation type="submission" date="2019-08" db="EMBL/GenBank/DDBJ databases">
        <title>Seonamhaeicola sediminis sp. nov., isolated from marine sediment.</title>
        <authorList>
            <person name="Cao W.R."/>
        </authorList>
    </citation>
    <scope>NUCLEOTIDE SEQUENCE [LARGE SCALE GENOMIC DNA]</scope>
    <source>
        <strain evidence="3 4">B011</strain>
    </source>
</reference>
<dbReference type="PANTHER" id="PTHR37944:SF1">
    <property type="entry name" value="PORIN B"/>
    <property type="match status" value="1"/>
</dbReference>
<evidence type="ECO:0000256" key="1">
    <source>
        <dbReference type="ARBA" id="ARBA00008769"/>
    </source>
</evidence>
<dbReference type="InterPro" id="IPR007049">
    <property type="entry name" value="Carb-sel_porin_OprB"/>
</dbReference>
<name>A0A5D0HIY1_9FLAO</name>
<evidence type="ECO:0000313" key="4">
    <source>
        <dbReference type="Proteomes" id="UP000323930"/>
    </source>
</evidence>
<dbReference type="RefSeq" id="WP_148545330.1">
    <property type="nucleotide sequence ID" value="NZ_VSDQ01000729.1"/>
</dbReference>
<dbReference type="SUPFAM" id="SSF56935">
    <property type="entry name" value="Porins"/>
    <property type="match status" value="1"/>
</dbReference>
<dbReference type="EMBL" id="VSDQ01000729">
    <property type="protein sequence ID" value="TYA70017.1"/>
    <property type="molecule type" value="Genomic_DNA"/>
</dbReference>
<protein>
    <submittedName>
        <fullName evidence="3">Carbohydrate porin</fullName>
    </submittedName>
</protein>
<dbReference type="InterPro" id="IPR038673">
    <property type="entry name" value="OprB_sf"/>
</dbReference>
<dbReference type="GO" id="GO:0016020">
    <property type="term" value="C:membrane"/>
    <property type="evidence" value="ECO:0007669"/>
    <property type="project" value="InterPro"/>
</dbReference>
<dbReference type="InterPro" id="IPR052932">
    <property type="entry name" value="OprB_Porin"/>
</dbReference>
<dbReference type="GO" id="GO:0015288">
    <property type="term" value="F:porin activity"/>
    <property type="evidence" value="ECO:0007669"/>
    <property type="project" value="InterPro"/>
</dbReference>
<comment type="caution">
    <text evidence="3">The sequence shown here is derived from an EMBL/GenBank/DDBJ whole genome shotgun (WGS) entry which is preliminary data.</text>
</comment>
<dbReference type="Pfam" id="PF04966">
    <property type="entry name" value="OprB"/>
    <property type="match status" value="2"/>
</dbReference>
<organism evidence="3 4">
    <name type="scientific">Seonamhaeicola marinus</name>
    <dbReference type="NCBI Taxonomy" id="1912246"/>
    <lineage>
        <taxon>Bacteria</taxon>
        <taxon>Pseudomonadati</taxon>
        <taxon>Bacteroidota</taxon>
        <taxon>Flavobacteriia</taxon>
        <taxon>Flavobacteriales</taxon>
        <taxon>Flavobacteriaceae</taxon>
    </lineage>
</organism>
<dbReference type="Gene3D" id="2.40.160.180">
    <property type="entry name" value="Carbohydrate-selective porin OprB"/>
    <property type="match status" value="1"/>
</dbReference>